<dbReference type="PANTHER" id="PTHR11782">
    <property type="entry name" value="ADENOSINE/GUANOSINE DIPHOSPHATASE"/>
    <property type="match status" value="1"/>
</dbReference>
<keyword evidence="4" id="KW-1185">Reference proteome</keyword>
<sequence length="379" mass="41961">MRLIALLFILFSFAAPLQASVTKCEQQYCVAIVDVGSTGSRLHIYSYDLDATSSPVAITERWSKKIKPGFATIEANAGSVDAYLSTLFAGAPDYSLPVYFYATAGMRLLPQPKQQQYYSLVQSWFKNRQDRQLIEAKTITGSEEGLLGWLAVNYQLGNFTNTTNPTGVLDMGGASVQIVLPVTNPENINPRDLKQFQLYGRKITLFIHSFLGLGSTEVTHQYLDTPSCFSTDYPLPDGFGAQGDAYQCESEIASLMNAVHHVDTTVQPVIQANPVKQWYTLGGINDLAKNQPLNFAQQFTNQALLDEANSQICQQPWTILSTAYPSNEYLYSSCLSSAYYYALIVEGYGISSQQQMNYLSDDKPGDWTLGVVLNQSVQL</sequence>
<evidence type="ECO:0000313" key="4">
    <source>
        <dbReference type="Proteomes" id="UP001595758"/>
    </source>
</evidence>
<feature type="chain" id="PRO_5046556149" evidence="2">
    <location>
        <begin position="20"/>
        <end position="379"/>
    </location>
</feature>
<feature type="signal peptide" evidence="2">
    <location>
        <begin position="1"/>
        <end position="19"/>
    </location>
</feature>
<comment type="caution">
    <text evidence="3">The sequence shown here is derived from an EMBL/GenBank/DDBJ whole genome shotgun (WGS) entry which is preliminary data.</text>
</comment>
<dbReference type="Gene3D" id="3.30.420.150">
    <property type="entry name" value="Exopolyphosphatase. Domain 2"/>
    <property type="match status" value="1"/>
</dbReference>
<gene>
    <name evidence="3" type="ORF">ACFORL_09705</name>
</gene>
<dbReference type="Pfam" id="PF01150">
    <property type="entry name" value="GDA1_CD39"/>
    <property type="match status" value="2"/>
</dbReference>
<evidence type="ECO:0000256" key="1">
    <source>
        <dbReference type="ARBA" id="ARBA00022801"/>
    </source>
</evidence>
<proteinExistence type="predicted"/>
<dbReference type="RefSeq" id="WP_382343471.1">
    <property type="nucleotide sequence ID" value="NZ_JBHSAB010000023.1"/>
</dbReference>
<evidence type="ECO:0000313" key="3">
    <source>
        <dbReference type="EMBL" id="MFC3909344.1"/>
    </source>
</evidence>
<dbReference type="PROSITE" id="PS01238">
    <property type="entry name" value="GDA1_CD39_NTPASE"/>
    <property type="match status" value="1"/>
</dbReference>
<name>A0ABV8CGM2_9GAMM</name>
<keyword evidence="1" id="KW-0378">Hydrolase</keyword>
<protein>
    <submittedName>
        <fullName evidence="3">Multidrug DMT transporter permease</fullName>
    </submittedName>
</protein>
<accession>A0ABV8CGM2</accession>
<dbReference type="EMBL" id="JBHSAB010000023">
    <property type="protein sequence ID" value="MFC3909344.1"/>
    <property type="molecule type" value="Genomic_DNA"/>
</dbReference>
<reference evidence="4" key="1">
    <citation type="journal article" date="2019" name="Int. J. Syst. Evol. Microbiol.">
        <title>The Global Catalogue of Microorganisms (GCM) 10K type strain sequencing project: providing services to taxonomists for standard genome sequencing and annotation.</title>
        <authorList>
            <consortium name="The Broad Institute Genomics Platform"/>
            <consortium name="The Broad Institute Genome Sequencing Center for Infectious Disease"/>
            <person name="Wu L."/>
            <person name="Ma J."/>
        </authorList>
    </citation>
    <scope>NUCLEOTIDE SEQUENCE [LARGE SCALE GENOMIC DNA]</scope>
    <source>
        <strain evidence="4">CCUG 59858</strain>
    </source>
</reference>
<organism evidence="3 4">
    <name type="scientific">Legionella dresdenensis</name>
    <dbReference type="NCBI Taxonomy" id="450200"/>
    <lineage>
        <taxon>Bacteria</taxon>
        <taxon>Pseudomonadati</taxon>
        <taxon>Pseudomonadota</taxon>
        <taxon>Gammaproteobacteria</taxon>
        <taxon>Legionellales</taxon>
        <taxon>Legionellaceae</taxon>
        <taxon>Legionella</taxon>
    </lineage>
</organism>
<dbReference type="Gene3D" id="3.30.420.40">
    <property type="match status" value="1"/>
</dbReference>
<evidence type="ECO:0000256" key="2">
    <source>
        <dbReference type="SAM" id="SignalP"/>
    </source>
</evidence>
<keyword evidence="2" id="KW-0732">Signal</keyword>
<dbReference type="Proteomes" id="UP001595758">
    <property type="component" value="Unassembled WGS sequence"/>
</dbReference>
<dbReference type="InterPro" id="IPR000407">
    <property type="entry name" value="GDA1_CD39_NTPase"/>
</dbReference>